<dbReference type="Proteomes" id="UP000011659">
    <property type="component" value="Unassembled WGS sequence"/>
</dbReference>
<accession>M0JMN9</accession>
<proteinExistence type="predicted"/>
<keyword evidence="2" id="KW-1185">Reference proteome</keyword>
<evidence type="ECO:0000313" key="2">
    <source>
        <dbReference type="Proteomes" id="UP000011659"/>
    </source>
</evidence>
<dbReference type="EMBL" id="AOLR01000034">
    <property type="protein sequence ID" value="EMA10281.1"/>
    <property type="molecule type" value="Genomic_DNA"/>
</dbReference>
<gene>
    <name evidence="1" type="ORF">C436_18041</name>
</gene>
<name>M0JMN9_9EURY</name>
<protein>
    <submittedName>
        <fullName evidence="1">Uncharacterized protein</fullName>
    </submittedName>
</protein>
<sequence>MAVVPLRIEFGLGEHFACGLLTGWVQVGVYGGKAPCTFQEKMSILLLKTKATIHQNRNGGYEHFYDTLEYQLDFPLY</sequence>
<reference evidence="1 2" key="1">
    <citation type="journal article" date="2014" name="PLoS Genet.">
        <title>Phylogenetically driven sequencing of extremely halophilic archaea reveals strategies for static and dynamic osmo-response.</title>
        <authorList>
            <person name="Becker E.A."/>
            <person name="Seitzer P.M."/>
            <person name="Tritt A."/>
            <person name="Larsen D."/>
            <person name="Krusor M."/>
            <person name="Yao A.I."/>
            <person name="Wu D."/>
            <person name="Madern D."/>
            <person name="Eisen J.A."/>
            <person name="Darling A.E."/>
            <person name="Facciotti M.T."/>
        </authorList>
    </citation>
    <scope>NUCLEOTIDE SEQUENCE [LARGE SCALE GENOMIC DNA]</scope>
    <source>
        <strain evidence="1 2">ATCC 33800</strain>
    </source>
</reference>
<organism evidence="1 2">
    <name type="scientific">Haloarcula marismortui ATCC 33800</name>
    <dbReference type="NCBI Taxonomy" id="662476"/>
    <lineage>
        <taxon>Archaea</taxon>
        <taxon>Methanobacteriati</taxon>
        <taxon>Methanobacteriota</taxon>
        <taxon>Stenosarchaea group</taxon>
        <taxon>Halobacteria</taxon>
        <taxon>Halobacteriales</taxon>
        <taxon>Haloarculaceae</taxon>
        <taxon>Haloarcula</taxon>
    </lineage>
</organism>
<comment type="caution">
    <text evidence="1">The sequence shown here is derived from an EMBL/GenBank/DDBJ whole genome shotgun (WGS) entry which is preliminary data.</text>
</comment>
<evidence type="ECO:0000313" key="1">
    <source>
        <dbReference type="EMBL" id="EMA10281.1"/>
    </source>
</evidence>
<dbReference type="AlphaFoldDB" id="M0JMN9"/>